<keyword evidence="3" id="KW-1185">Reference proteome</keyword>
<feature type="compositionally biased region" description="Basic and acidic residues" evidence="1">
    <location>
        <begin position="680"/>
        <end position="693"/>
    </location>
</feature>
<gene>
    <name evidence="2" type="ORF">M422DRAFT_53511</name>
</gene>
<evidence type="ECO:0000313" key="2">
    <source>
        <dbReference type="EMBL" id="KIJ31083.1"/>
    </source>
</evidence>
<dbReference type="Proteomes" id="UP000054279">
    <property type="component" value="Unassembled WGS sequence"/>
</dbReference>
<feature type="compositionally biased region" description="Acidic residues" evidence="1">
    <location>
        <begin position="694"/>
        <end position="704"/>
    </location>
</feature>
<reference evidence="2 3" key="1">
    <citation type="submission" date="2014-06" db="EMBL/GenBank/DDBJ databases">
        <title>Evolutionary Origins and Diversification of the Mycorrhizal Mutualists.</title>
        <authorList>
            <consortium name="DOE Joint Genome Institute"/>
            <consortium name="Mycorrhizal Genomics Consortium"/>
            <person name="Kohler A."/>
            <person name="Kuo A."/>
            <person name="Nagy L.G."/>
            <person name="Floudas D."/>
            <person name="Copeland A."/>
            <person name="Barry K.W."/>
            <person name="Cichocki N."/>
            <person name="Veneault-Fourrey C."/>
            <person name="LaButti K."/>
            <person name="Lindquist E.A."/>
            <person name="Lipzen A."/>
            <person name="Lundell T."/>
            <person name="Morin E."/>
            <person name="Murat C."/>
            <person name="Riley R."/>
            <person name="Ohm R."/>
            <person name="Sun H."/>
            <person name="Tunlid A."/>
            <person name="Henrissat B."/>
            <person name="Grigoriev I.V."/>
            <person name="Hibbett D.S."/>
            <person name="Martin F."/>
        </authorList>
    </citation>
    <scope>NUCLEOTIDE SEQUENCE [LARGE SCALE GENOMIC DNA]</scope>
    <source>
        <strain evidence="2 3">SS14</strain>
    </source>
</reference>
<dbReference type="OrthoDB" id="3332520at2759"/>
<feature type="region of interest" description="Disordered" evidence="1">
    <location>
        <begin position="281"/>
        <end position="300"/>
    </location>
</feature>
<evidence type="ECO:0000313" key="3">
    <source>
        <dbReference type="Proteomes" id="UP000054279"/>
    </source>
</evidence>
<evidence type="ECO:0000256" key="1">
    <source>
        <dbReference type="SAM" id="MobiDB-lite"/>
    </source>
</evidence>
<accession>A0A0C9TM93</accession>
<sequence length="1037" mass="113955">MRLKEHSYCPFTHYIRPSMAVNTRCSKQGPPRHDIQQLSHQELISLIIAEQQKDLEARREAAIRRHGRRPTVLNENFTNSIIIACHAQLAALETASATAVAQAESPPAGNSVATSEPGSPLGTIIASPQHRTCPQPIEQCKDSANSTVPDISGAAKIEDTPTGPTSNVPVGDTTLMELKHLESDDDMPGHMEPDVLFDSAPFFEPSMSEKEEECHDPMYHLQSAHCLQSPPATSQSPAASPVTTQVSAAAHSSAAVETAVTTNHTIDGVTPIDAAAATGDQVVHTKAPRQRCPGKPRPGALTTEQLGILRDKNAELECWVMKQATKWNVSTLTIITNMGLDNCEKRALNIWNIFQAVFWHHAIEQYDKEHGEVVKPNTFDGEATARRCHEEYALLSADCDDITEEKLEAIKKKKTEIMAEYEAIQEDEVLQFWEGNTVRFMCEARKELSMRVHWFWNWLEHMQWYALRGVVIGGFAVSVDYLDPISHTLNFSFAGNDMARKFFDDKGVNMAQFIYDFEIYCREGELKDRCQGDRNQDPRAALCDAMEGKSDDAIGQQSPRLRWDEWAEDFVKKRQCLLGWPAEVTGPSGPAPYSSIDRGRSGKILAEALLAPEGCEIWAETWKHEEITLADSLSVHCLKKNPEWLCIPIIVDQEGNALLTIGDKKAVNAGERGASHKTKRSSDEESDSDKSMTGEEEACKEEDQEAKRGRKIPRSKDLCEDSDVDEGIHHQLDATSTAAPAITMTTAQQADAACVHTRPKPCLVVVDSQPEQQTLDAAELLQDKHGSGLVGRGRDWAIGDATASGGAFVGYGTDIEGYPPEQLQPQYAPVKTRDFQGADQYGGAPQPGHYSHAELYDMLLPDFGMSRGATQYAPVSHTTGPPPWTAQPRLPSSAHVRPLSHAQVHPPSRAQVAGPPLVHSGFKAPSTYQHMLTVQGHNIQRPYTWGGSMEPLAPVASPMVEMRPTYCQFASGTTSTRGGYGVSEGGAYSLAGAPYAIQTPGQPQMQAHGYTHEGHVYLTLAPEGYYDTENRWETAMA</sequence>
<name>A0A0C9TM93_SPHS4</name>
<feature type="region of interest" description="Disordered" evidence="1">
    <location>
        <begin position="669"/>
        <end position="721"/>
    </location>
</feature>
<dbReference type="HOGENOM" id="CLU_276486_0_0_1"/>
<protein>
    <submittedName>
        <fullName evidence="2">Uncharacterized protein</fullName>
    </submittedName>
</protein>
<proteinExistence type="predicted"/>
<organism evidence="2 3">
    <name type="scientific">Sphaerobolus stellatus (strain SS14)</name>
    <dbReference type="NCBI Taxonomy" id="990650"/>
    <lineage>
        <taxon>Eukaryota</taxon>
        <taxon>Fungi</taxon>
        <taxon>Dikarya</taxon>
        <taxon>Basidiomycota</taxon>
        <taxon>Agaricomycotina</taxon>
        <taxon>Agaricomycetes</taxon>
        <taxon>Phallomycetidae</taxon>
        <taxon>Geastrales</taxon>
        <taxon>Sphaerobolaceae</taxon>
        <taxon>Sphaerobolus</taxon>
    </lineage>
</organism>
<dbReference type="AlphaFoldDB" id="A0A0C9TM93"/>
<dbReference type="EMBL" id="KN837248">
    <property type="protein sequence ID" value="KIJ31083.1"/>
    <property type="molecule type" value="Genomic_DNA"/>
</dbReference>